<organism evidence="2">
    <name type="scientific">Virus NIOZ-UU159</name>
    <dbReference type="NCBI Taxonomy" id="2763270"/>
    <lineage>
        <taxon>Viruses</taxon>
    </lineage>
</organism>
<proteinExistence type="predicted"/>
<feature type="coiled-coil region" evidence="1">
    <location>
        <begin position="56"/>
        <end position="108"/>
    </location>
</feature>
<evidence type="ECO:0000256" key="1">
    <source>
        <dbReference type="SAM" id="Coils"/>
    </source>
</evidence>
<accession>A0A7S9XGI1</accession>
<evidence type="ECO:0000313" key="2">
    <source>
        <dbReference type="EMBL" id="QPI16678.1"/>
    </source>
</evidence>
<sequence length="593" mass="70223">MKYTINKLFIKNKYRTLYQKGNNYYYRYENKYHKITNKQLKFIGGVKIKKGGNSNEEAAEAKVEAAEAKVEAVEAKVEAKVEADAEADAEAEAEKDKLQIEIRNFVDEKRLIKYKILLFDKIIKYFKRIFNNDIIDSIKNSLNFLTKYNNNIDVLIDKYNHNEDGELNSTQIRMLITNIKKFIFEKIFVNYFIDIISKYYNENDMKLEIIELMHMLTFVEDDRKEEDLYKQKINILLDRLSDYSSKFKTEYSSKLNKFDETYQLLIENKNEEGEEEEKDEGEYDDMSLTNFLKVKQGILKEFKDNLEGKETKLIEMQQTIYWWDKLGPVLQSEFKVKDALYIKSLKIFFGELIRETIYKDLAIEELKNKRQSDDDDKMDPKLYNIYVDFLRNNFLTNLDNNDLNEEIINGDVSYEEQKKLEKDGKTGEKKNQGIKGKFKESIDDYIDGEIKTLEDELSELLKTKQKIIPGMMPTQSGGNEESISELRDNITNTKSKFQKMRKILIDKMLKYTDILLILAKPNKESIEDDKIPDMVTKQSFKDMAKTLILFLKQHILHFSEPFRKILNDIKRYHEKIMVEVDICDKLLREAENE</sequence>
<reference evidence="2" key="1">
    <citation type="submission" date="2020-08" db="EMBL/GenBank/DDBJ databases">
        <title>Bridging the membrane lipid divide: bacteria of the FCB group superphylum have the potential to synthesize archaeal ether lipids.</title>
        <authorList>
            <person name="Villanueva L."/>
            <person name="von Meijenfeldt F.A.B."/>
            <person name="Westbye A.B."/>
            <person name="Yadav S."/>
            <person name="Hopmans E.C."/>
            <person name="Dutilh B.E."/>
            <person name="Sinninghe Damste J.S."/>
        </authorList>
    </citation>
    <scope>NUCLEOTIDE SEQUENCE</scope>
    <source>
        <strain evidence="2">NIOZ-UU159</strain>
    </source>
</reference>
<gene>
    <name evidence="2" type="ORF">NIOZUU159_00172</name>
</gene>
<protein>
    <submittedName>
        <fullName evidence="2">Uncharacterized protein</fullName>
    </submittedName>
</protein>
<keyword evidence="1" id="KW-0175">Coiled coil</keyword>
<name>A0A7S9XGI1_9VIRU</name>
<dbReference type="EMBL" id="MW030593">
    <property type="protein sequence ID" value="QPI16678.1"/>
    <property type="molecule type" value="Genomic_DNA"/>
</dbReference>